<name>A0ABN9QR57_9DINO</name>
<dbReference type="InterPro" id="IPR001179">
    <property type="entry name" value="PPIase_FKBP_dom"/>
</dbReference>
<dbReference type="Proteomes" id="UP001189429">
    <property type="component" value="Unassembled WGS sequence"/>
</dbReference>
<dbReference type="Gene3D" id="3.10.50.40">
    <property type="match status" value="1"/>
</dbReference>
<protein>
    <recommendedName>
        <fullName evidence="2 5">peptidylprolyl isomerase</fullName>
        <ecNumber evidence="2 5">5.2.1.8</ecNumber>
    </recommendedName>
</protein>
<keyword evidence="3 5" id="KW-0697">Rotamase</keyword>
<accession>A0ABN9QR57</accession>
<proteinExistence type="predicted"/>
<keyword evidence="4 5" id="KW-0413">Isomerase</keyword>
<evidence type="ECO:0000259" key="6">
    <source>
        <dbReference type="PROSITE" id="PS50059"/>
    </source>
</evidence>
<keyword evidence="8" id="KW-1185">Reference proteome</keyword>
<dbReference type="SUPFAM" id="SSF54534">
    <property type="entry name" value="FKBP-like"/>
    <property type="match status" value="1"/>
</dbReference>
<feature type="domain" description="PPIase FKBP-type" evidence="6">
    <location>
        <begin position="38"/>
        <end position="127"/>
    </location>
</feature>
<comment type="caution">
    <text evidence="7">The sequence shown here is derived from an EMBL/GenBank/DDBJ whole genome shotgun (WGS) entry which is preliminary data.</text>
</comment>
<sequence length="128" mass="13621">MSFTVVEVRPPGAAPPGADDLEVVTLSPGDGKTFPKAGDKLTMHYTGTLASNGQKFDSSRDRNEPFSFTIGVGMVIPGWDVGVMRMSLGERAELRIPAAMGYGQRGAGDAIPPNADLVFDVELLRINQ</sequence>
<dbReference type="InterPro" id="IPR050689">
    <property type="entry name" value="FKBP-type_PPIase"/>
</dbReference>
<comment type="catalytic activity">
    <reaction evidence="1 5">
        <text>[protein]-peptidylproline (omega=180) = [protein]-peptidylproline (omega=0)</text>
        <dbReference type="Rhea" id="RHEA:16237"/>
        <dbReference type="Rhea" id="RHEA-COMP:10747"/>
        <dbReference type="Rhea" id="RHEA-COMP:10748"/>
        <dbReference type="ChEBI" id="CHEBI:83833"/>
        <dbReference type="ChEBI" id="CHEBI:83834"/>
        <dbReference type="EC" id="5.2.1.8"/>
    </reaction>
</comment>
<dbReference type="EC" id="5.2.1.8" evidence="2 5"/>
<evidence type="ECO:0000313" key="7">
    <source>
        <dbReference type="EMBL" id="CAK0808719.1"/>
    </source>
</evidence>
<dbReference type="PANTHER" id="PTHR10516">
    <property type="entry name" value="PEPTIDYL-PROLYL CIS-TRANS ISOMERASE"/>
    <property type="match status" value="1"/>
</dbReference>
<evidence type="ECO:0000256" key="1">
    <source>
        <dbReference type="ARBA" id="ARBA00000971"/>
    </source>
</evidence>
<dbReference type="PROSITE" id="PS50059">
    <property type="entry name" value="FKBP_PPIASE"/>
    <property type="match status" value="1"/>
</dbReference>
<evidence type="ECO:0000256" key="5">
    <source>
        <dbReference type="PROSITE-ProRule" id="PRU00277"/>
    </source>
</evidence>
<dbReference type="InterPro" id="IPR046357">
    <property type="entry name" value="PPIase_dom_sf"/>
</dbReference>
<evidence type="ECO:0000256" key="2">
    <source>
        <dbReference type="ARBA" id="ARBA00013194"/>
    </source>
</evidence>
<dbReference type="PANTHER" id="PTHR10516:SF443">
    <property type="entry name" value="FK506-BINDING PROTEIN 59-RELATED"/>
    <property type="match status" value="1"/>
</dbReference>
<dbReference type="EMBL" id="CAUYUJ010004236">
    <property type="protein sequence ID" value="CAK0808719.1"/>
    <property type="molecule type" value="Genomic_DNA"/>
</dbReference>
<evidence type="ECO:0000313" key="8">
    <source>
        <dbReference type="Proteomes" id="UP001189429"/>
    </source>
</evidence>
<evidence type="ECO:0000256" key="4">
    <source>
        <dbReference type="ARBA" id="ARBA00023235"/>
    </source>
</evidence>
<evidence type="ECO:0000256" key="3">
    <source>
        <dbReference type="ARBA" id="ARBA00023110"/>
    </source>
</evidence>
<gene>
    <name evidence="7" type="ORF">PCOR1329_LOCUS14227</name>
</gene>
<organism evidence="7 8">
    <name type="scientific">Prorocentrum cordatum</name>
    <dbReference type="NCBI Taxonomy" id="2364126"/>
    <lineage>
        <taxon>Eukaryota</taxon>
        <taxon>Sar</taxon>
        <taxon>Alveolata</taxon>
        <taxon>Dinophyceae</taxon>
        <taxon>Prorocentrales</taxon>
        <taxon>Prorocentraceae</taxon>
        <taxon>Prorocentrum</taxon>
    </lineage>
</organism>
<reference evidence="7" key="1">
    <citation type="submission" date="2023-10" db="EMBL/GenBank/DDBJ databases">
        <authorList>
            <person name="Chen Y."/>
            <person name="Shah S."/>
            <person name="Dougan E. K."/>
            <person name="Thang M."/>
            <person name="Chan C."/>
        </authorList>
    </citation>
    <scope>NUCLEOTIDE SEQUENCE [LARGE SCALE GENOMIC DNA]</scope>
</reference>
<dbReference type="Pfam" id="PF00254">
    <property type="entry name" value="FKBP_C"/>
    <property type="match status" value="1"/>
</dbReference>